<sequence>MLEPLVKSQPYIIHGSKDFIKKVSSICWYHEEKSSIFIVGRDIEAYYPNVPKGKASQIVKEMMDNDPRQEEEGFGAFFEECLDVAHSAVIMQFQDDWFVQTDGLSMGIAHAPDMANLYGSCYKNQIIPSLGKDILLWGPGPWGGGELANFAAQSPDS</sequence>
<gene>
    <name evidence="1" type="ORF">RDB_LOCUS170982</name>
</gene>
<name>A0A8H3GU34_9AGAM</name>
<proteinExistence type="predicted"/>
<reference evidence="1" key="1">
    <citation type="submission" date="2021-01" db="EMBL/GenBank/DDBJ databases">
        <authorList>
            <person name="Kaushik A."/>
        </authorList>
    </citation>
    <scope>NUCLEOTIDE SEQUENCE</scope>
    <source>
        <strain evidence="1">AG1-1C</strain>
    </source>
</reference>
<comment type="caution">
    <text evidence="1">The sequence shown here is derived from an EMBL/GenBank/DDBJ whole genome shotgun (WGS) entry which is preliminary data.</text>
</comment>
<evidence type="ECO:0000313" key="2">
    <source>
        <dbReference type="Proteomes" id="UP000663846"/>
    </source>
</evidence>
<evidence type="ECO:0000313" key="1">
    <source>
        <dbReference type="EMBL" id="CAE6468410.1"/>
    </source>
</evidence>
<organism evidence="1 2">
    <name type="scientific">Rhizoctonia solani</name>
    <dbReference type="NCBI Taxonomy" id="456999"/>
    <lineage>
        <taxon>Eukaryota</taxon>
        <taxon>Fungi</taxon>
        <taxon>Dikarya</taxon>
        <taxon>Basidiomycota</taxon>
        <taxon>Agaricomycotina</taxon>
        <taxon>Agaricomycetes</taxon>
        <taxon>Cantharellales</taxon>
        <taxon>Ceratobasidiaceae</taxon>
        <taxon>Rhizoctonia</taxon>
    </lineage>
</organism>
<dbReference type="Proteomes" id="UP000663846">
    <property type="component" value="Unassembled WGS sequence"/>
</dbReference>
<accession>A0A8H3GU34</accession>
<protein>
    <submittedName>
        <fullName evidence="1">Uncharacterized protein</fullName>
    </submittedName>
</protein>
<dbReference type="AlphaFoldDB" id="A0A8H3GU34"/>
<dbReference type="EMBL" id="CAJMWS010000907">
    <property type="protein sequence ID" value="CAE6468410.1"/>
    <property type="molecule type" value="Genomic_DNA"/>
</dbReference>